<comment type="catalytic activity">
    <reaction evidence="4">
        <text>holo-[ACP] + malonyl-CoA = malonyl-[ACP] + CoA</text>
        <dbReference type="Rhea" id="RHEA:41792"/>
        <dbReference type="Rhea" id="RHEA-COMP:9623"/>
        <dbReference type="Rhea" id="RHEA-COMP:9685"/>
        <dbReference type="ChEBI" id="CHEBI:57287"/>
        <dbReference type="ChEBI" id="CHEBI:57384"/>
        <dbReference type="ChEBI" id="CHEBI:64479"/>
        <dbReference type="ChEBI" id="CHEBI:78449"/>
        <dbReference type="EC" id="2.3.1.39"/>
    </reaction>
</comment>
<evidence type="ECO:0000259" key="5">
    <source>
        <dbReference type="Pfam" id="PF21124"/>
    </source>
</evidence>
<comment type="caution">
    <text evidence="6">The sequence shown here is derived from an EMBL/GenBank/DDBJ whole genome shotgun (WGS) entry which is preliminary data.</text>
</comment>
<dbReference type="RefSeq" id="WP_123741785.1">
    <property type="nucleotide sequence ID" value="NZ_RJKM01000001.1"/>
</dbReference>
<dbReference type="InterPro" id="IPR050858">
    <property type="entry name" value="Mal-CoA-ACP_Trans/PKS_FabD"/>
</dbReference>
<dbReference type="SUPFAM" id="SSF52151">
    <property type="entry name" value="FabD/lysophospholipase-like"/>
    <property type="match status" value="1"/>
</dbReference>
<dbReference type="Pfam" id="PF21124">
    <property type="entry name" value="VinK_C"/>
    <property type="match status" value="1"/>
</dbReference>
<feature type="domain" description="Malonyl-CoA-[acyl-carrier-protein] transacylase small" evidence="5">
    <location>
        <begin position="134"/>
        <end position="192"/>
    </location>
</feature>
<evidence type="ECO:0000256" key="2">
    <source>
        <dbReference type="ARBA" id="ARBA00022679"/>
    </source>
</evidence>
<keyword evidence="2 6" id="KW-0808">Transferase</keyword>
<evidence type="ECO:0000256" key="1">
    <source>
        <dbReference type="ARBA" id="ARBA00013258"/>
    </source>
</evidence>
<dbReference type="AlphaFoldDB" id="A0A3N1GZM2"/>
<keyword evidence="7" id="KW-1185">Reference proteome</keyword>
<dbReference type="GO" id="GO:0004314">
    <property type="term" value="F:[acyl-carrier-protein] S-malonyltransferase activity"/>
    <property type="evidence" value="ECO:0007669"/>
    <property type="project" value="UniProtKB-EC"/>
</dbReference>
<dbReference type="EMBL" id="RJKM01000001">
    <property type="protein sequence ID" value="ROP35688.1"/>
    <property type="molecule type" value="Genomic_DNA"/>
</dbReference>
<evidence type="ECO:0000256" key="3">
    <source>
        <dbReference type="ARBA" id="ARBA00023315"/>
    </source>
</evidence>
<accession>A0A3N1GZM2</accession>
<dbReference type="Gene3D" id="3.40.366.10">
    <property type="entry name" value="Malonyl-Coenzyme A Acyl Carrier Protein, domain 2"/>
    <property type="match status" value="1"/>
</dbReference>
<name>A0A3N1GZM2_9PSEU</name>
<dbReference type="Proteomes" id="UP000268727">
    <property type="component" value="Unassembled WGS sequence"/>
</dbReference>
<dbReference type="InterPro" id="IPR049416">
    <property type="entry name" value="VinK-like_small"/>
</dbReference>
<dbReference type="InterPro" id="IPR001227">
    <property type="entry name" value="Ac_transferase_dom_sf"/>
</dbReference>
<dbReference type="GO" id="GO:0006633">
    <property type="term" value="P:fatty acid biosynthetic process"/>
    <property type="evidence" value="ECO:0007669"/>
    <property type="project" value="TreeGrafter"/>
</dbReference>
<dbReference type="Gene3D" id="3.30.70.250">
    <property type="entry name" value="Malonyl-CoA ACP transacylase, ACP-binding"/>
    <property type="match status" value="1"/>
</dbReference>
<evidence type="ECO:0000313" key="6">
    <source>
        <dbReference type="EMBL" id="ROP35688.1"/>
    </source>
</evidence>
<reference evidence="6 7" key="1">
    <citation type="submission" date="2018-11" db="EMBL/GenBank/DDBJ databases">
        <title>Sequencing the genomes of 1000 actinobacteria strains.</title>
        <authorList>
            <person name="Klenk H.-P."/>
        </authorList>
    </citation>
    <scope>NUCLEOTIDE SEQUENCE [LARGE SCALE GENOMIC DNA]</scope>
    <source>
        <strain evidence="6 7">DSM 44231</strain>
    </source>
</reference>
<dbReference type="OrthoDB" id="5123945at2"/>
<evidence type="ECO:0000313" key="7">
    <source>
        <dbReference type="Proteomes" id="UP000268727"/>
    </source>
</evidence>
<organism evidence="6 7">
    <name type="scientific">Saccharothrix texasensis</name>
    <dbReference type="NCBI Taxonomy" id="103734"/>
    <lineage>
        <taxon>Bacteria</taxon>
        <taxon>Bacillati</taxon>
        <taxon>Actinomycetota</taxon>
        <taxon>Actinomycetes</taxon>
        <taxon>Pseudonocardiales</taxon>
        <taxon>Pseudonocardiaceae</taxon>
        <taxon>Saccharothrix</taxon>
    </lineage>
</organism>
<dbReference type="EC" id="2.3.1.39" evidence="1"/>
<protein>
    <recommendedName>
        <fullName evidence="1">[acyl-carrier-protein] S-malonyltransferase</fullName>
        <ecNumber evidence="1">2.3.1.39</ecNumber>
    </recommendedName>
</protein>
<dbReference type="InterPro" id="IPR016035">
    <property type="entry name" value="Acyl_Trfase/lysoPLipase"/>
</dbReference>
<dbReference type="PANTHER" id="PTHR42681">
    <property type="entry name" value="MALONYL-COA-ACYL CARRIER PROTEIN TRANSACYLASE, MITOCHONDRIAL"/>
    <property type="match status" value="1"/>
</dbReference>
<proteinExistence type="predicted"/>
<evidence type="ECO:0000256" key="4">
    <source>
        <dbReference type="ARBA" id="ARBA00048462"/>
    </source>
</evidence>
<gene>
    <name evidence="6" type="ORF">EDD40_0928</name>
</gene>
<sequence>MTPPTAIAFPGMGPTKFADVAKFALINPFARELYAVADEVLGYDLFAALRASSADYAEADQVAFLVHSLALARWAEHEHGFTPLLVTGASFGGKAAAVHSGALSAADGIRLTAQLVRLETEYFATRHADVVTLSFARTPADELAAALAELDDWHELSCEVDVDLAMVSLKRDRVEWLSDRLRAAGGLPLYVMDPPLHVSLFTDLRDRIEAELLPALEFRDPAVPVVADQDGSPRTTADGVRTMLLDGVVRAVRWPAVVRSLKDNGIERLCVAGPDALFGRVPGTTDNFTVLAATPRLATRPRRRPALV</sequence>
<dbReference type="PANTHER" id="PTHR42681:SF1">
    <property type="entry name" value="MALONYL-COA-ACYL CARRIER PROTEIN TRANSACYLASE, MITOCHONDRIAL"/>
    <property type="match status" value="1"/>
</dbReference>
<keyword evidence="3" id="KW-0012">Acyltransferase</keyword>